<evidence type="ECO:0000256" key="6">
    <source>
        <dbReference type="ARBA" id="ARBA00023136"/>
    </source>
</evidence>
<evidence type="ECO:0000256" key="1">
    <source>
        <dbReference type="ARBA" id="ARBA00004141"/>
    </source>
</evidence>
<dbReference type="AlphaFoldDB" id="A0A3Q8WU88"/>
<feature type="transmembrane region" description="Helical" evidence="7">
    <location>
        <begin position="84"/>
        <end position="105"/>
    </location>
</feature>
<dbReference type="GO" id="GO:0009977">
    <property type="term" value="F:proton motive force dependent protein transmembrane transporter activity"/>
    <property type="evidence" value="ECO:0007669"/>
    <property type="project" value="TreeGrafter"/>
</dbReference>
<dbReference type="RefSeq" id="WP_126038812.1">
    <property type="nucleotide sequence ID" value="NZ_CP034438.1"/>
</dbReference>
<evidence type="ECO:0000256" key="2">
    <source>
        <dbReference type="ARBA" id="ARBA00022692"/>
    </source>
</evidence>
<dbReference type="PANTHER" id="PTHR30371">
    <property type="entry name" value="SEC-INDEPENDENT PROTEIN TRANSLOCASE PROTEIN TATC"/>
    <property type="match status" value="1"/>
</dbReference>
<comment type="similarity">
    <text evidence="7">Belongs to the TatC family.</text>
</comment>
<organism evidence="8 9">
    <name type="scientific">Flaviflexus salsibiostraticola</name>
    <dbReference type="NCBI Taxonomy" id="1282737"/>
    <lineage>
        <taxon>Bacteria</taxon>
        <taxon>Bacillati</taxon>
        <taxon>Actinomycetota</taxon>
        <taxon>Actinomycetes</taxon>
        <taxon>Actinomycetales</taxon>
        <taxon>Actinomycetaceae</taxon>
        <taxon>Flaviflexus</taxon>
    </lineage>
</organism>
<keyword evidence="6 7" id="KW-0472">Membrane</keyword>
<keyword evidence="5 7" id="KW-0811">Translocation</keyword>
<reference evidence="8 9" key="1">
    <citation type="submission" date="2018-12" db="EMBL/GenBank/DDBJ databases">
        <title>Complete genome sequence of Flaviflexus salsibiostraticola KCTC 33148.</title>
        <authorList>
            <person name="Bae J.-W."/>
        </authorList>
    </citation>
    <scope>NUCLEOTIDE SEQUENCE [LARGE SCALE GENOMIC DNA]</scope>
    <source>
        <strain evidence="8 9">KCTC 33148</strain>
    </source>
</reference>
<evidence type="ECO:0000256" key="5">
    <source>
        <dbReference type="ARBA" id="ARBA00023010"/>
    </source>
</evidence>
<feature type="transmembrane region" description="Helical" evidence="7">
    <location>
        <begin position="166"/>
        <end position="190"/>
    </location>
</feature>
<evidence type="ECO:0000313" key="9">
    <source>
        <dbReference type="Proteomes" id="UP000270021"/>
    </source>
</evidence>
<feature type="transmembrane region" description="Helical" evidence="7">
    <location>
        <begin position="202"/>
        <end position="219"/>
    </location>
</feature>
<dbReference type="HAMAP" id="MF_00902">
    <property type="entry name" value="TatC"/>
    <property type="match status" value="1"/>
</dbReference>
<dbReference type="InterPro" id="IPR002033">
    <property type="entry name" value="TatC"/>
</dbReference>
<protein>
    <recommendedName>
        <fullName evidence="7">Sec-independent protein translocase protein TatC</fullName>
    </recommendedName>
</protein>
<keyword evidence="3 7" id="KW-0653">Protein transport</keyword>
<accession>A0A3Q8WU88</accession>
<name>A0A3Q8WU88_9ACTO</name>
<feature type="transmembrane region" description="Helical" evidence="7">
    <location>
        <begin position="28"/>
        <end position="46"/>
    </location>
</feature>
<dbReference type="NCBIfam" id="TIGR00945">
    <property type="entry name" value="tatC"/>
    <property type="match status" value="1"/>
</dbReference>
<keyword evidence="7" id="KW-0813">Transport</keyword>
<evidence type="ECO:0000256" key="7">
    <source>
        <dbReference type="HAMAP-Rule" id="MF_00902"/>
    </source>
</evidence>
<keyword evidence="2 7" id="KW-0812">Transmembrane</keyword>
<proteinExistence type="inferred from homology"/>
<dbReference type="Pfam" id="PF00902">
    <property type="entry name" value="TatC"/>
    <property type="match status" value="1"/>
</dbReference>
<keyword evidence="4 7" id="KW-1133">Transmembrane helix</keyword>
<dbReference type="OrthoDB" id="9777044at2"/>
<comment type="function">
    <text evidence="7">Part of the twin-arginine translocation (Tat) system that transports large folded proteins containing a characteristic twin-arginine motif in their signal peptide across membranes. Together with TatB, TatC is part of a receptor directly interacting with Tat signal peptides.</text>
</comment>
<dbReference type="PANTHER" id="PTHR30371:SF0">
    <property type="entry name" value="SEC-INDEPENDENT PROTEIN TRANSLOCASE PROTEIN TATC, CHLOROPLASTIC-RELATED"/>
    <property type="match status" value="1"/>
</dbReference>
<dbReference type="EMBL" id="CP034438">
    <property type="protein sequence ID" value="AZN29305.1"/>
    <property type="molecule type" value="Genomic_DNA"/>
</dbReference>
<gene>
    <name evidence="7 8" type="primary">tatC</name>
    <name evidence="8" type="ORF">EJO69_02540</name>
</gene>
<keyword evidence="9" id="KW-1185">Reference proteome</keyword>
<dbReference type="KEGG" id="fsl:EJO69_02540"/>
<dbReference type="GO" id="GO:0065002">
    <property type="term" value="P:intracellular protein transmembrane transport"/>
    <property type="evidence" value="ECO:0007669"/>
    <property type="project" value="TreeGrafter"/>
</dbReference>
<dbReference type="GO" id="GO:0043953">
    <property type="term" value="P:protein transport by the Tat complex"/>
    <property type="evidence" value="ECO:0007669"/>
    <property type="project" value="UniProtKB-UniRule"/>
</dbReference>
<feature type="transmembrane region" description="Helical" evidence="7">
    <location>
        <begin position="225"/>
        <end position="245"/>
    </location>
</feature>
<comment type="subcellular location">
    <subcellularLocation>
        <location evidence="7">Cell membrane</location>
        <topology evidence="7">Multi-pass membrane protein</topology>
    </subcellularLocation>
    <subcellularLocation>
        <location evidence="1">Membrane</location>
        <topology evidence="1">Multi-pass membrane protein</topology>
    </subcellularLocation>
</comment>
<dbReference type="Proteomes" id="UP000270021">
    <property type="component" value="Chromosome"/>
</dbReference>
<comment type="subunit">
    <text evidence="7">The Tat system comprises two distinct complexes: a TatABC complex, containing multiple copies of TatA, TatB and TatC subunits, and a separate TatA complex, containing only TatA subunits. Substrates initially bind to the TatABC complex, which probably triggers association of the separate TatA complex to form the active translocon.</text>
</comment>
<evidence type="ECO:0000313" key="8">
    <source>
        <dbReference type="EMBL" id="AZN29305.1"/>
    </source>
</evidence>
<dbReference type="PRINTS" id="PR01840">
    <property type="entry name" value="TATCFAMILY"/>
</dbReference>
<keyword evidence="7" id="KW-1003">Cell membrane</keyword>
<evidence type="ECO:0000256" key="3">
    <source>
        <dbReference type="ARBA" id="ARBA00022927"/>
    </source>
</evidence>
<feature type="transmembrane region" description="Helical" evidence="7">
    <location>
        <begin position="117"/>
        <end position="139"/>
    </location>
</feature>
<dbReference type="GO" id="GO:0033281">
    <property type="term" value="C:TAT protein transport complex"/>
    <property type="evidence" value="ECO:0007669"/>
    <property type="project" value="UniProtKB-UniRule"/>
</dbReference>
<evidence type="ECO:0000256" key="4">
    <source>
        <dbReference type="ARBA" id="ARBA00022989"/>
    </source>
</evidence>
<sequence length="274" mass="30679">MTERITKRRDPEGRMPLAQHLRELRNRLLYALLGIALASVAGWFLYEPLATLMVQPLEGINERGGNAELNFATVGVGFELQLKMAAFIGIFISSPWWILQIWLFIAPALRRKEKILALSFTLVAVVLFLLGGLLGWFILPRAVVILTGFAPEFAVNILDARTYYRFFMQIIGAFGVSFLLPVVMVGANFIGVIKGTSYLRGWRWAVVGCSVFAAMVNPLPDAWSMMAILTPMITFYFAATGIAIIHDRRKAKRRAKELGELLGDESEGQDWLQP</sequence>